<evidence type="ECO:0000256" key="3">
    <source>
        <dbReference type="ARBA" id="ARBA00022452"/>
    </source>
</evidence>
<feature type="chain" id="PRO_5045494613" evidence="8">
    <location>
        <begin position="22"/>
        <end position="487"/>
    </location>
</feature>
<name>A0ABV6BB04_9GAMM</name>
<evidence type="ECO:0000256" key="7">
    <source>
        <dbReference type="ARBA" id="ARBA00023237"/>
    </source>
</evidence>
<evidence type="ECO:0000313" key="9">
    <source>
        <dbReference type="EMBL" id="MFC0048064.1"/>
    </source>
</evidence>
<keyword evidence="4" id="KW-0812">Transmembrane</keyword>
<feature type="signal peptide" evidence="8">
    <location>
        <begin position="1"/>
        <end position="21"/>
    </location>
</feature>
<keyword evidence="10" id="KW-1185">Reference proteome</keyword>
<reference evidence="9 10" key="1">
    <citation type="submission" date="2024-09" db="EMBL/GenBank/DDBJ databases">
        <authorList>
            <person name="Sun Q."/>
            <person name="Mori K."/>
        </authorList>
    </citation>
    <scope>NUCLEOTIDE SEQUENCE [LARGE SCALE GENOMIC DNA]</scope>
    <source>
        <strain evidence="9 10">KCTC 23315</strain>
    </source>
</reference>
<dbReference type="Gene3D" id="2.40.160.60">
    <property type="entry name" value="Outer membrane protein transport protein (OMPP1/FadL/TodX)"/>
    <property type="match status" value="1"/>
</dbReference>
<keyword evidence="7" id="KW-0998">Cell outer membrane</keyword>
<sequence>MKKSSLALLISAVCYSQLVQAEGYKLFEQSVSAMGNAYAGRGAQINDATLVYSNPAAITELSAPQWASGLNLIHAETKYNQVSAQSAAGSAVVGRTDGKNSLNEVVPFVFYSTPVDDRLSLGAGFYVPFGLSADYQDDWAGRYFADETAIEVLALSAVAGYKLTEQWSVGLGISLNHAEGTLSKFKDHNGLCELGAGINQLYKADVYNPLVCQSHYSVTGDDLAVGYSFGLHGELSPDLRVALAYHSAIRFNLQGDSVISNTPVTGAQVAGNSNFIVVGPTLPAISKQTGKLAINPLATEASELALTTPASLALSLDQQLSPEWSWQASLSWTLWSDFRSIDIISRDAAPSISLSTQQPQNLNQAGYIGYIPEHWRDSFSAAVGLSWQIQSDRMLKTGLAFDENPIEQSHRTARVPTTDRIWWTIGMNQQVSANWTLDLAAGWMWMDALNVREREYNVQEVALYKSGLQAHVDNTAWLLGMQLNYRY</sequence>
<proteinExistence type="inferred from homology"/>
<dbReference type="SUPFAM" id="SSF56935">
    <property type="entry name" value="Porins"/>
    <property type="match status" value="1"/>
</dbReference>
<dbReference type="PANTHER" id="PTHR35093">
    <property type="entry name" value="OUTER MEMBRANE PROTEIN NMB0088-RELATED"/>
    <property type="match status" value="1"/>
</dbReference>
<comment type="caution">
    <text evidence="9">The sequence shown here is derived from an EMBL/GenBank/DDBJ whole genome shotgun (WGS) entry which is preliminary data.</text>
</comment>
<evidence type="ECO:0000256" key="8">
    <source>
        <dbReference type="SAM" id="SignalP"/>
    </source>
</evidence>
<dbReference type="InterPro" id="IPR005017">
    <property type="entry name" value="OMPP1/FadL/TodX"/>
</dbReference>
<evidence type="ECO:0000256" key="5">
    <source>
        <dbReference type="ARBA" id="ARBA00022729"/>
    </source>
</evidence>
<keyword evidence="6" id="KW-0472">Membrane</keyword>
<protein>
    <submittedName>
        <fullName evidence="9">OmpP1/FadL family transporter</fullName>
    </submittedName>
</protein>
<evidence type="ECO:0000313" key="10">
    <source>
        <dbReference type="Proteomes" id="UP001589813"/>
    </source>
</evidence>
<dbReference type="Proteomes" id="UP001589813">
    <property type="component" value="Unassembled WGS sequence"/>
</dbReference>
<organism evidence="9 10">
    <name type="scientific">Rheinheimera tilapiae</name>
    <dbReference type="NCBI Taxonomy" id="875043"/>
    <lineage>
        <taxon>Bacteria</taxon>
        <taxon>Pseudomonadati</taxon>
        <taxon>Pseudomonadota</taxon>
        <taxon>Gammaproteobacteria</taxon>
        <taxon>Chromatiales</taxon>
        <taxon>Chromatiaceae</taxon>
        <taxon>Rheinheimera</taxon>
    </lineage>
</organism>
<evidence type="ECO:0000256" key="4">
    <source>
        <dbReference type="ARBA" id="ARBA00022692"/>
    </source>
</evidence>
<dbReference type="PANTHER" id="PTHR35093:SF8">
    <property type="entry name" value="OUTER MEMBRANE PROTEIN NMB0088-RELATED"/>
    <property type="match status" value="1"/>
</dbReference>
<evidence type="ECO:0000256" key="6">
    <source>
        <dbReference type="ARBA" id="ARBA00023136"/>
    </source>
</evidence>
<evidence type="ECO:0000256" key="2">
    <source>
        <dbReference type="ARBA" id="ARBA00008163"/>
    </source>
</evidence>
<gene>
    <name evidence="9" type="ORF">ACFFJP_07155</name>
</gene>
<dbReference type="RefSeq" id="WP_377241905.1">
    <property type="nucleotide sequence ID" value="NZ_JBHLXP010000001.1"/>
</dbReference>
<evidence type="ECO:0000256" key="1">
    <source>
        <dbReference type="ARBA" id="ARBA00004571"/>
    </source>
</evidence>
<keyword evidence="3" id="KW-1134">Transmembrane beta strand</keyword>
<comment type="subcellular location">
    <subcellularLocation>
        <location evidence="1">Cell outer membrane</location>
        <topology evidence="1">Multi-pass membrane protein</topology>
    </subcellularLocation>
</comment>
<accession>A0ABV6BB04</accession>
<comment type="similarity">
    <text evidence="2">Belongs to the OmpP1/FadL family.</text>
</comment>
<dbReference type="EMBL" id="JBHLXP010000001">
    <property type="protein sequence ID" value="MFC0048064.1"/>
    <property type="molecule type" value="Genomic_DNA"/>
</dbReference>
<keyword evidence="5 8" id="KW-0732">Signal</keyword>
<dbReference type="Pfam" id="PF03349">
    <property type="entry name" value="Toluene_X"/>
    <property type="match status" value="1"/>
</dbReference>